<evidence type="ECO:0000256" key="5">
    <source>
        <dbReference type="ARBA" id="ARBA00012595"/>
    </source>
</evidence>
<dbReference type="Gene3D" id="2.60.40.1110">
    <property type="match status" value="1"/>
</dbReference>
<dbReference type="SUPFAM" id="SSF51445">
    <property type="entry name" value="(Trans)glycosidases"/>
    <property type="match status" value="1"/>
</dbReference>
<feature type="domain" description="Alpha-amylase C-terminal" evidence="17">
    <location>
        <begin position="449"/>
        <end position="534"/>
    </location>
</feature>
<keyword evidence="12" id="KW-0326">Glycosidase</keyword>
<dbReference type="GO" id="GO:0004556">
    <property type="term" value="F:alpha-amylase activity"/>
    <property type="evidence" value="ECO:0007669"/>
    <property type="project" value="UniProtKB-EC"/>
</dbReference>
<keyword evidence="10" id="KW-0106">Calcium</keyword>
<dbReference type="CDD" id="cd10315">
    <property type="entry name" value="CBM41_pullulanase"/>
    <property type="match status" value="1"/>
</dbReference>
<comment type="similarity">
    <text evidence="4 14">Belongs to the glycosyl hydrolase 13 family.</text>
</comment>
<dbReference type="NCBIfam" id="TIGR02543">
    <property type="entry name" value="List_Bact_rpt"/>
    <property type="match status" value="4"/>
</dbReference>
<dbReference type="EMBL" id="CP028341">
    <property type="protein sequence ID" value="AVT45794.1"/>
    <property type="molecule type" value="Genomic_DNA"/>
</dbReference>
<organism evidence="19 20">
    <name type="scientific">Bifidobacterium adolescentis</name>
    <dbReference type="NCBI Taxonomy" id="1680"/>
    <lineage>
        <taxon>Bacteria</taxon>
        <taxon>Bacillati</taxon>
        <taxon>Actinomycetota</taxon>
        <taxon>Actinomycetes</taxon>
        <taxon>Bifidobacteriales</taxon>
        <taxon>Bifidobacteriaceae</taxon>
        <taxon>Bifidobacterium</taxon>
    </lineage>
</organism>
<dbReference type="InterPro" id="IPR013780">
    <property type="entry name" value="Glyco_hydro_b"/>
</dbReference>
<evidence type="ECO:0000256" key="16">
    <source>
        <dbReference type="SAM" id="SignalP"/>
    </source>
</evidence>
<dbReference type="InterPro" id="IPR013784">
    <property type="entry name" value="Carb-bd-like_fold"/>
</dbReference>
<dbReference type="InterPro" id="IPR042229">
    <property type="entry name" value="Listeria/Bacterioides_rpt_sf"/>
</dbReference>
<evidence type="ECO:0000313" key="19">
    <source>
        <dbReference type="EMBL" id="AVT45794.1"/>
    </source>
</evidence>
<evidence type="ECO:0000256" key="3">
    <source>
        <dbReference type="ARBA" id="ARBA00004196"/>
    </source>
</evidence>
<dbReference type="InterPro" id="IPR006048">
    <property type="entry name" value="A-amylase/branching_C"/>
</dbReference>
<dbReference type="CDD" id="cd11317">
    <property type="entry name" value="AmyAc_bac_euk_AmyA"/>
    <property type="match status" value="1"/>
</dbReference>
<dbReference type="GO" id="GO:0030246">
    <property type="term" value="F:carbohydrate binding"/>
    <property type="evidence" value="ECO:0007669"/>
    <property type="project" value="InterPro"/>
</dbReference>
<dbReference type="InterPro" id="IPR013378">
    <property type="entry name" value="InlB-like_B-rpt"/>
</dbReference>
<accession>A0A2R4G4L4</accession>
<evidence type="ECO:0000256" key="13">
    <source>
        <dbReference type="ARBA" id="ARBA00030238"/>
    </source>
</evidence>
<dbReference type="GO" id="GO:0030313">
    <property type="term" value="C:cell envelope"/>
    <property type="evidence" value="ECO:0007669"/>
    <property type="project" value="UniProtKB-SubCell"/>
</dbReference>
<dbReference type="GO" id="GO:0005975">
    <property type="term" value="P:carbohydrate metabolic process"/>
    <property type="evidence" value="ECO:0007669"/>
    <property type="project" value="InterPro"/>
</dbReference>
<dbReference type="GO" id="GO:0046872">
    <property type="term" value="F:metal ion binding"/>
    <property type="evidence" value="ECO:0007669"/>
    <property type="project" value="UniProtKB-KW"/>
</dbReference>
<feature type="signal peptide" evidence="16">
    <location>
        <begin position="1"/>
        <end position="34"/>
    </location>
</feature>
<evidence type="ECO:0000256" key="12">
    <source>
        <dbReference type="ARBA" id="ARBA00023295"/>
    </source>
</evidence>
<evidence type="ECO:0000256" key="14">
    <source>
        <dbReference type="RuleBase" id="RU003615"/>
    </source>
</evidence>
<dbReference type="Pfam" id="PF00128">
    <property type="entry name" value="Alpha-amylase"/>
    <property type="match status" value="1"/>
</dbReference>
<evidence type="ECO:0000256" key="15">
    <source>
        <dbReference type="SAM" id="MobiDB-lite"/>
    </source>
</evidence>
<dbReference type="SMART" id="SM00632">
    <property type="entry name" value="Aamy_C"/>
    <property type="match status" value="1"/>
</dbReference>
<sequence length="1449" mass="158167">MNQHAHHTARRITAAAIGLALSCVGLGSQAVAYATQPAATDVTVIAFQQNWTTVAKECANTYGPEGVKYVQISPPQESVQGTQWWTVYQPVSYKLNSRFGTEDELKSMIKQCNAAGVDVIADVVLNHTTGHDVSWVDDQYGVDGTAYNGSYGRYPSMDPYAEGGTQGLYQYQESGNNHQYGLPSGDFHTCKSNVSDNISDYSNADEVWNCRLSTMWDINTGNGRVQNMQADYLNRLWQDGVRGFRIDSAKHMDPDDIAAIKRKFMDKAGINGQSFPWSQEVIYHQGESSKFAPERYEKNGEVTQFSYAYSLLKDFNGSITDLKYITSDLLKRSDDATVFVANWDSARGSETLSPTSGARYELANAFMLGYDYGHPKILSDYYFDKSTQYDDGVKDTSDTKVPYVDMDEACATSKDRTQMTYGDWNCQQRWTSIRGMIRFHNAVNGTKVTNWQERGDNNIAFDRAADGSSPAKGFMAINNTLQDHDVDYTTTLPKGEYCDVYASRDCSKTVTVSGGHVKTTIGKRSAIALYQGAAAESDPGKGQYEPQYSDSPNSTLIGDKTLTVYYKPKQDDAAVPELHYQKTDGTEQHISMKAVEVADSTDARGWYSADLPNGANLAAAKFYFTAGTGTDRPDGNGWYQSQVGDTMVNVCDGTVGRGVPYARTYASQHAGQTKVTVNFKPTDSVGERATGVQVWTDDQTKSTYLPFDATGNGFGKIAQGYVDGTQSQVRFRIVDGETADKASAGTKDSYLASTWKLDKFANAYVDGAIEAWVDGNQPQTVSDRSPEKASPAATPQPNDIKNPRTLTVKLHYYRADGRYQDYDMESDTWKGWDLWSWYKESTSGVATPFNGHDDFGEVAEYTLSQPGKGVRDPWFIIRNGGSSWTGKDCDDNDRQIPESVINVQAGDFVAGTAEFWILSGDPTVYAHPVAATGVTFDSQGGSPIGAQTVKLGGTASEPVAPTKDGFKFVRWTTDVAGIQPYDFNSGVTAPVTLYAQWAVAHKVTFDSTGGSAVDTQLVGDGEKASAPANPTRTGYTFAGWRTDATGGAAYDFNATPVTGDVTLYAQWTPNTYTVTFNTNGGTPVTAATVKYGQTVTKPTDPTFGGKVFVGWTTDAAGTRPYGFGTPVTGKLTLYAKWADGGEMYHTVTLNLKEGTDYPSTALQSMTLFVKDGEKLAIPDPAPTRDGYHLAGWTTDEARQTDYTADASVTHDLTLYAKWVKTWTVTFDTQDGTPVTTQIVDDNSYATEPKPAPTRDEYKLTGWSTDATGGTAYDFNATPVTGDVTLYAEWTRNSHQWTIKFDLNGGAAPEGKEAMKLYADQKVYDGDPLISPTVDQTNVPVLEGYEFQGWSTVRNDALAKSVLSFDENGKSLMPIDRDGTVYALWAKMGTVVKPPTSTSDSTTQSQIGAYSNTETGLNGLAMFEAVVRQPGKFPNTDFGSITEESTPWVN</sequence>
<evidence type="ECO:0000256" key="1">
    <source>
        <dbReference type="ARBA" id="ARBA00000548"/>
    </source>
</evidence>
<protein>
    <recommendedName>
        <fullName evidence="6">Alpha-amylase</fullName>
        <ecNumber evidence="5">3.2.1.1</ecNumber>
    </recommendedName>
    <alternativeName>
        <fullName evidence="13">1,4-alpha-D-glucan glucanohydrolase</fullName>
    </alternativeName>
</protein>
<dbReference type="InterPro" id="IPR006046">
    <property type="entry name" value="Alpha_amylase"/>
</dbReference>
<keyword evidence="11" id="KW-0119">Carbohydrate metabolism</keyword>
<dbReference type="InterPro" id="IPR005323">
    <property type="entry name" value="CBM41_pullulanase"/>
</dbReference>
<comment type="subcellular location">
    <subcellularLocation>
        <location evidence="3">Cell envelope</location>
    </subcellularLocation>
</comment>
<proteinExistence type="inferred from homology"/>
<evidence type="ECO:0000256" key="7">
    <source>
        <dbReference type="ARBA" id="ARBA00022723"/>
    </source>
</evidence>
<dbReference type="PANTHER" id="PTHR43447">
    <property type="entry name" value="ALPHA-AMYLASE"/>
    <property type="match status" value="1"/>
</dbReference>
<evidence type="ECO:0000259" key="18">
    <source>
        <dbReference type="SMART" id="SM00642"/>
    </source>
</evidence>
<dbReference type="EC" id="3.2.1.1" evidence="5"/>
<evidence type="ECO:0000256" key="6">
    <source>
        <dbReference type="ARBA" id="ARBA00017303"/>
    </source>
</evidence>
<dbReference type="Proteomes" id="UP000241454">
    <property type="component" value="Chromosome"/>
</dbReference>
<name>A0A2R4G4L4_BIFAD</name>
<dbReference type="Pfam" id="PF09479">
    <property type="entry name" value="Flg_new"/>
    <property type="match status" value="6"/>
</dbReference>
<evidence type="ECO:0000256" key="2">
    <source>
        <dbReference type="ARBA" id="ARBA00001913"/>
    </source>
</evidence>
<dbReference type="SUPFAM" id="SSF49452">
    <property type="entry name" value="Starch-binding domain-like"/>
    <property type="match status" value="1"/>
</dbReference>
<gene>
    <name evidence="19" type="ORF">C8077_07745</name>
</gene>
<dbReference type="PRINTS" id="PR00110">
    <property type="entry name" value="ALPHAAMYLASE"/>
</dbReference>
<comment type="catalytic activity">
    <reaction evidence="1">
        <text>Endohydrolysis of (1-&gt;4)-alpha-D-glucosidic linkages in polysaccharides containing three or more (1-&gt;4)-alpha-linked D-glucose units.</text>
        <dbReference type="EC" id="3.2.1.1"/>
    </reaction>
</comment>
<evidence type="ECO:0000256" key="4">
    <source>
        <dbReference type="ARBA" id="ARBA00008061"/>
    </source>
</evidence>
<reference evidence="19 20" key="1">
    <citation type="submission" date="2018-03" db="EMBL/GenBank/DDBJ databases">
        <authorList>
            <person name="Keele B.F."/>
        </authorList>
    </citation>
    <scope>NUCLEOTIDE SEQUENCE [LARGE SCALE GENOMIC DNA]</scope>
    <source>
        <strain evidence="19 20">1-11</strain>
    </source>
</reference>
<dbReference type="SMART" id="SM00642">
    <property type="entry name" value="Aamy"/>
    <property type="match status" value="1"/>
</dbReference>
<evidence type="ECO:0000313" key="20">
    <source>
        <dbReference type="Proteomes" id="UP000241454"/>
    </source>
</evidence>
<evidence type="ECO:0000256" key="8">
    <source>
        <dbReference type="ARBA" id="ARBA00022729"/>
    </source>
</evidence>
<dbReference type="InterPro" id="IPR031319">
    <property type="entry name" value="A-amylase_C"/>
</dbReference>
<feature type="chain" id="PRO_5038785923" description="Alpha-amylase" evidence="16">
    <location>
        <begin position="35"/>
        <end position="1449"/>
    </location>
</feature>
<dbReference type="Gene3D" id="2.60.40.4270">
    <property type="entry name" value="Listeria-Bacteroides repeat domain"/>
    <property type="match status" value="6"/>
</dbReference>
<dbReference type="Gene3D" id="3.20.20.80">
    <property type="entry name" value="Glycosidases"/>
    <property type="match status" value="1"/>
</dbReference>
<dbReference type="Gene3D" id="2.60.40.1180">
    <property type="entry name" value="Golgi alpha-mannosidase II"/>
    <property type="match status" value="1"/>
</dbReference>
<dbReference type="RefSeq" id="WP_107646441.1">
    <property type="nucleotide sequence ID" value="NZ_CP028341.1"/>
</dbReference>
<evidence type="ECO:0000259" key="17">
    <source>
        <dbReference type="SMART" id="SM00632"/>
    </source>
</evidence>
<evidence type="ECO:0000256" key="11">
    <source>
        <dbReference type="ARBA" id="ARBA00023277"/>
    </source>
</evidence>
<evidence type="ECO:0000256" key="9">
    <source>
        <dbReference type="ARBA" id="ARBA00022801"/>
    </source>
</evidence>
<keyword evidence="8 16" id="KW-0732">Signal</keyword>
<dbReference type="InterPro" id="IPR017853">
    <property type="entry name" value="GH"/>
</dbReference>
<comment type="cofactor">
    <cofactor evidence="2">
        <name>Ca(2+)</name>
        <dbReference type="ChEBI" id="CHEBI:29108"/>
    </cofactor>
</comment>
<feature type="domain" description="Glycosyl hydrolase family 13 catalytic" evidence="18">
    <location>
        <begin position="41"/>
        <end position="440"/>
    </location>
</feature>
<dbReference type="Pfam" id="PF02806">
    <property type="entry name" value="Alpha-amylase_C"/>
    <property type="match status" value="1"/>
</dbReference>
<keyword evidence="9" id="KW-0378">Hydrolase</keyword>
<dbReference type="SUPFAM" id="SSF51011">
    <property type="entry name" value="Glycosyl hydrolase domain"/>
    <property type="match status" value="1"/>
</dbReference>
<feature type="region of interest" description="Disordered" evidence="15">
    <location>
        <begin position="777"/>
        <end position="802"/>
    </location>
</feature>
<evidence type="ECO:0000256" key="10">
    <source>
        <dbReference type="ARBA" id="ARBA00022837"/>
    </source>
</evidence>
<dbReference type="InterPro" id="IPR006047">
    <property type="entry name" value="GH13_cat_dom"/>
</dbReference>
<dbReference type="Pfam" id="PF03714">
    <property type="entry name" value="PUD"/>
    <property type="match status" value="1"/>
</dbReference>
<keyword evidence="7" id="KW-0479">Metal-binding</keyword>